<evidence type="ECO:0000256" key="14">
    <source>
        <dbReference type="ARBA" id="ARBA00023054"/>
    </source>
</evidence>
<name>A0A4W2CN96_BOBOX</name>
<evidence type="ECO:0000259" key="18">
    <source>
        <dbReference type="PROSITE" id="PS50202"/>
    </source>
</evidence>
<dbReference type="GO" id="GO:0033149">
    <property type="term" value="F:FFAT motif binding"/>
    <property type="evidence" value="ECO:0007669"/>
    <property type="project" value="TreeGrafter"/>
</dbReference>
<dbReference type="STRING" id="30522.A0A4W2CN96"/>
<evidence type="ECO:0000256" key="6">
    <source>
        <dbReference type="ARBA" id="ARBA00022427"/>
    </source>
</evidence>
<dbReference type="GO" id="GO:0031175">
    <property type="term" value="P:neuron projection development"/>
    <property type="evidence" value="ECO:0007669"/>
    <property type="project" value="TreeGrafter"/>
</dbReference>
<evidence type="ECO:0000256" key="3">
    <source>
        <dbReference type="ARBA" id="ARBA00004521"/>
    </source>
</evidence>
<evidence type="ECO:0000256" key="9">
    <source>
        <dbReference type="ARBA" id="ARBA00022692"/>
    </source>
</evidence>
<dbReference type="AlphaFoldDB" id="A0A4W2CN96"/>
<dbReference type="SUPFAM" id="SSF49354">
    <property type="entry name" value="PapD-like"/>
    <property type="match status" value="1"/>
</dbReference>
<keyword evidence="15" id="KW-0472">Membrane</keyword>
<dbReference type="PANTHER" id="PTHR10809:SF155">
    <property type="entry name" value="VESICLE-ASSOCIATED MEMBRANE PROTEIN-ASSOCIATED PROTEIN A"/>
    <property type="match status" value="1"/>
</dbReference>
<reference evidence="19 20" key="1">
    <citation type="submission" date="2018-11" db="EMBL/GenBank/DDBJ databases">
        <title>Haplotype-resolved cattle genomes.</title>
        <authorList>
            <person name="Low W.Y."/>
            <person name="Tearle R."/>
            <person name="Bickhart D.M."/>
            <person name="Rosen B.D."/>
            <person name="Koren S."/>
            <person name="Rhie A."/>
            <person name="Hiendleder S."/>
            <person name="Phillippy A.M."/>
            <person name="Smith T.P.L."/>
            <person name="Williams J.L."/>
        </authorList>
    </citation>
    <scope>NUCLEOTIDE SEQUENCE [LARGE SCALE GENOMIC DNA]</scope>
</reference>
<accession>A0A4W2CN96</accession>
<evidence type="ECO:0000256" key="7">
    <source>
        <dbReference type="ARBA" id="ARBA00022475"/>
    </source>
</evidence>
<dbReference type="Ensembl" id="ENSBIXT00000001129.1">
    <property type="protein sequence ID" value="ENSBIXP00000007786.1"/>
    <property type="gene ID" value="ENSBIXG00000013673.1"/>
</dbReference>
<reference evidence="19" key="2">
    <citation type="submission" date="2025-08" db="UniProtKB">
        <authorList>
            <consortium name="Ensembl"/>
        </authorList>
    </citation>
    <scope>IDENTIFICATION</scope>
</reference>
<sequence length="107" mass="12202">YVCPSVSFSLQPSDPVKFKGPFTDGVTTNLTSKNPSDRKVCFKVKMTAPRGYCVRPNRGIADPGWTVTPVRRVNTSLRYRRSLLHQAFQTWKPCGKRQNPMKEWVLS</sequence>
<keyword evidence="11" id="KW-0965">Cell junction</keyword>
<dbReference type="InterPro" id="IPR000535">
    <property type="entry name" value="MSP_dom"/>
</dbReference>
<feature type="domain" description="MSP" evidence="18">
    <location>
        <begin position="7"/>
        <end position="107"/>
    </location>
</feature>
<dbReference type="InterPro" id="IPR008962">
    <property type="entry name" value="PapD-like_sf"/>
</dbReference>
<dbReference type="PROSITE" id="PS50202">
    <property type="entry name" value="MSP"/>
    <property type="match status" value="1"/>
</dbReference>
<dbReference type="Proteomes" id="UP000314981">
    <property type="component" value="Chromosome 21"/>
</dbReference>
<keyword evidence="16" id="KW-1015">Disulfide bond</keyword>
<keyword evidence="12" id="KW-1133">Transmembrane helix</keyword>
<evidence type="ECO:0000313" key="20">
    <source>
        <dbReference type="Proteomes" id="UP000314981"/>
    </source>
</evidence>
<evidence type="ECO:0000256" key="10">
    <source>
        <dbReference type="ARBA" id="ARBA00022824"/>
    </source>
</evidence>
<reference evidence="19" key="3">
    <citation type="submission" date="2025-09" db="UniProtKB">
        <authorList>
            <consortium name="Ensembl"/>
        </authorList>
    </citation>
    <scope>IDENTIFICATION</scope>
</reference>
<dbReference type="InterPro" id="IPR016763">
    <property type="entry name" value="VAP"/>
</dbReference>
<dbReference type="InterPro" id="IPR013783">
    <property type="entry name" value="Ig-like_fold"/>
</dbReference>
<proteinExistence type="inferred from homology"/>
<evidence type="ECO:0000256" key="15">
    <source>
        <dbReference type="ARBA" id="ARBA00023136"/>
    </source>
</evidence>
<dbReference type="PANTHER" id="PTHR10809">
    <property type="entry name" value="VESICLE-ASSOCIATED MEMBRANE PROTEIN-ASSOCIATED PROTEIN"/>
    <property type="match status" value="1"/>
</dbReference>
<dbReference type="GO" id="GO:0005923">
    <property type="term" value="C:bicellular tight junction"/>
    <property type="evidence" value="ECO:0007669"/>
    <property type="project" value="UniProtKB-SubCell"/>
</dbReference>
<organism evidence="19 20">
    <name type="scientific">Bos indicus x Bos taurus</name>
    <name type="common">Hybrid cattle</name>
    <dbReference type="NCBI Taxonomy" id="30522"/>
    <lineage>
        <taxon>Eukaryota</taxon>
        <taxon>Metazoa</taxon>
        <taxon>Chordata</taxon>
        <taxon>Craniata</taxon>
        <taxon>Vertebrata</taxon>
        <taxon>Euteleostomi</taxon>
        <taxon>Mammalia</taxon>
        <taxon>Eutheria</taxon>
        <taxon>Laurasiatheria</taxon>
        <taxon>Artiodactyla</taxon>
        <taxon>Ruminantia</taxon>
        <taxon>Pecora</taxon>
        <taxon>Bovidae</taxon>
        <taxon>Bovinae</taxon>
        <taxon>Bos</taxon>
    </lineage>
</organism>
<evidence type="ECO:0000256" key="17">
    <source>
        <dbReference type="ARBA" id="ARBA00045917"/>
    </source>
</evidence>
<comment type="function">
    <text evidence="17">Endoplasmic reticulum (ER)-anchored protein that mediates the formation of contact sites between the ER and endosomes via interaction with FFAT motif-containing proteins such as STARD3 or WDR44. STARD3-VAPA interaction enables cholesterol transfer from the ER to endosomes. Via interaction with WDR44 participates in neosynthesized protein export. In addition, recruited to the plasma membrane through OSBPL3 binding. The OSBPL3-VAPA complex stimulates RRAS signaling which in turn attenuates integrin beta-1 (ITGB1) activation at the cell surface. With OSBPL3, may regulate ER morphology. May play a role in vesicle trafficking.</text>
</comment>
<evidence type="ECO:0000256" key="2">
    <source>
        <dbReference type="ARBA" id="ARBA00004435"/>
    </source>
</evidence>
<keyword evidence="7" id="KW-1003">Cell membrane</keyword>
<protein>
    <recommendedName>
        <fullName evidence="5">Vesicle-associated membrane protein-associated protein A</fullName>
    </recommendedName>
</protein>
<evidence type="ECO:0000256" key="16">
    <source>
        <dbReference type="ARBA" id="ARBA00023157"/>
    </source>
</evidence>
<comment type="similarity">
    <text evidence="4">Belongs to the VAMP-associated protein (VAP) (TC 9.B.17) family.</text>
</comment>
<keyword evidence="8" id="KW-0597">Phosphoprotein</keyword>
<dbReference type="Pfam" id="PF00635">
    <property type="entry name" value="Motile_Sperm"/>
    <property type="match status" value="1"/>
</dbReference>
<evidence type="ECO:0000256" key="13">
    <source>
        <dbReference type="ARBA" id="ARBA00022990"/>
    </source>
</evidence>
<dbReference type="GO" id="GO:0005886">
    <property type="term" value="C:plasma membrane"/>
    <property type="evidence" value="ECO:0007669"/>
    <property type="project" value="UniProtKB-SubCell"/>
</dbReference>
<evidence type="ECO:0000256" key="1">
    <source>
        <dbReference type="ARBA" id="ARBA00004163"/>
    </source>
</evidence>
<evidence type="ECO:0000256" key="12">
    <source>
        <dbReference type="ARBA" id="ARBA00022989"/>
    </source>
</evidence>
<dbReference type="Gene3D" id="2.60.40.10">
    <property type="entry name" value="Immunoglobulins"/>
    <property type="match status" value="1"/>
</dbReference>
<keyword evidence="10" id="KW-0256">Endoplasmic reticulum</keyword>
<keyword evidence="20" id="KW-1185">Reference proteome</keyword>
<comment type="subcellular location">
    <subcellularLocation>
        <location evidence="2">Cell junction</location>
        <location evidence="2">Tight junction</location>
    </subcellularLocation>
    <subcellularLocation>
        <location evidence="3">Cell membrane</location>
        <topology evidence="3">Single-pass type IV membrane protein</topology>
    </subcellularLocation>
    <subcellularLocation>
        <location evidence="1">Endoplasmic reticulum membrane</location>
        <topology evidence="1">Single-pass type IV membrane protein</topology>
    </subcellularLocation>
</comment>
<evidence type="ECO:0000256" key="4">
    <source>
        <dbReference type="ARBA" id="ARBA00008932"/>
    </source>
</evidence>
<evidence type="ECO:0000313" key="19">
    <source>
        <dbReference type="Ensembl" id="ENSBIXP00000007786.1"/>
    </source>
</evidence>
<keyword evidence="13" id="KW-0007">Acetylation</keyword>
<evidence type="ECO:0000256" key="5">
    <source>
        <dbReference type="ARBA" id="ARBA00018309"/>
    </source>
</evidence>
<keyword evidence="14" id="KW-0175">Coiled coil</keyword>
<keyword evidence="6" id="KW-0796">Tight junction</keyword>
<keyword evidence="9" id="KW-0812">Transmembrane</keyword>
<evidence type="ECO:0000256" key="11">
    <source>
        <dbReference type="ARBA" id="ARBA00022949"/>
    </source>
</evidence>
<dbReference type="GO" id="GO:0005789">
    <property type="term" value="C:endoplasmic reticulum membrane"/>
    <property type="evidence" value="ECO:0007669"/>
    <property type="project" value="UniProtKB-SubCell"/>
</dbReference>
<evidence type="ECO:0000256" key="8">
    <source>
        <dbReference type="ARBA" id="ARBA00022553"/>
    </source>
</evidence>